<dbReference type="InterPro" id="IPR056604">
    <property type="entry name" value="GBF1-like_TPR"/>
</dbReference>
<reference evidence="3 4" key="1">
    <citation type="journal article" date="2017" name="PLoS Biol.">
        <title>The sea cucumber genome provides insights into morphological evolution and visceral regeneration.</title>
        <authorList>
            <person name="Zhang X."/>
            <person name="Sun L."/>
            <person name="Yuan J."/>
            <person name="Sun Y."/>
            <person name="Gao Y."/>
            <person name="Zhang L."/>
            <person name="Li S."/>
            <person name="Dai H."/>
            <person name="Hamel J.F."/>
            <person name="Liu C."/>
            <person name="Yu Y."/>
            <person name="Liu S."/>
            <person name="Lin W."/>
            <person name="Guo K."/>
            <person name="Jin S."/>
            <person name="Xu P."/>
            <person name="Storey K.B."/>
            <person name="Huan P."/>
            <person name="Zhang T."/>
            <person name="Zhou Y."/>
            <person name="Zhang J."/>
            <person name="Lin C."/>
            <person name="Li X."/>
            <person name="Xing L."/>
            <person name="Huo D."/>
            <person name="Sun M."/>
            <person name="Wang L."/>
            <person name="Mercier A."/>
            <person name="Li F."/>
            <person name="Yang H."/>
            <person name="Xiang J."/>
        </authorList>
    </citation>
    <scope>NUCLEOTIDE SEQUENCE [LARGE SCALE GENOMIC DNA]</scope>
    <source>
        <strain evidence="3">Shaxun</strain>
        <tissue evidence="3">Muscle</tissue>
    </source>
</reference>
<evidence type="ECO:0000256" key="1">
    <source>
        <dbReference type="SAM" id="MobiDB-lite"/>
    </source>
</evidence>
<keyword evidence="4" id="KW-1185">Reference proteome</keyword>
<comment type="caution">
    <text evidence="3">The sequence shown here is derived from an EMBL/GenBank/DDBJ whole genome shotgun (WGS) entry which is preliminary data.</text>
</comment>
<dbReference type="PANTHER" id="PTHR10663">
    <property type="entry name" value="GUANYL-NUCLEOTIDE EXCHANGE FACTOR"/>
    <property type="match status" value="1"/>
</dbReference>
<dbReference type="Pfam" id="PF23325">
    <property type="entry name" value="TPR_28"/>
    <property type="match status" value="1"/>
</dbReference>
<dbReference type="Proteomes" id="UP000230750">
    <property type="component" value="Unassembled WGS sequence"/>
</dbReference>
<evidence type="ECO:0000313" key="3">
    <source>
        <dbReference type="EMBL" id="PIK37414.1"/>
    </source>
</evidence>
<feature type="compositionally biased region" description="Pro residues" evidence="1">
    <location>
        <begin position="189"/>
        <end position="199"/>
    </location>
</feature>
<evidence type="ECO:0000313" key="4">
    <source>
        <dbReference type="Proteomes" id="UP000230750"/>
    </source>
</evidence>
<gene>
    <name evidence="3" type="ORF">BSL78_25759</name>
</gene>
<feature type="region of interest" description="Disordered" evidence="1">
    <location>
        <begin position="137"/>
        <end position="227"/>
    </location>
</feature>
<feature type="compositionally biased region" description="Low complexity" evidence="1">
    <location>
        <begin position="205"/>
        <end position="216"/>
    </location>
</feature>
<evidence type="ECO:0000259" key="2">
    <source>
        <dbReference type="Pfam" id="PF23325"/>
    </source>
</evidence>
<dbReference type="OrthoDB" id="10258608at2759"/>
<feature type="domain" description="GBF1-like tetratricopeptide repeats" evidence="2">
    <location>
        <begin position="4"/>
        <end position="130"/>
    </location>
</feature>
<dbReference type="AlphaFoldDB" id="A0A2G8JNS2"/>
<accession>A0A2G8JNS2</accession>
<dbReference type="STRING" id="307972.A0A2G8JNS2"/>
<proteinExistence type="predicted"/>
<protein>
    <submittedName>
        <fullName evidence="3">Putative golgi-specific brefeldin A-resistance guanine nucleotide exchange factor 1 isoform X2</fullName>
    </submittedName>
</protein>
<organism evidence="3 4">
    <name type="scientific">Stichopus japonicus</name>
    <name type="common">Sea cucumber</name>
    <dbReference type="NCBI Taxonomy" id="307972"/>
    <lineage>
        <taxon>Eukaryota</taxon>
        <taxon>Metazoa</taxon>
        <taxon>Echinodermata</taxon>
        <taxon>Eleutherozoa</taxon>
        <taxon>Echinozoa</taxon>
        <taxon>Holothuroidea</taxon>
        <taxon>Aspidochirotacea</taxon>
        <taxon>Aspidochirotida</taxon>
        <taxon>Stichopodidae</taxon>
        <taxon>Apostichopus</taxon>
    </lineage>
</organism>
<sequence length="282" mass="30897">MGVLFSKVLFPLLAKLLENNTHDPIEMEETRMRAASLLCKGFLQHLTPLLSLSTFTALWMTILDFMDKYMNADKSELLSEAIPESLKNMLLVMHTAGVFETDGEDDPAAQLWAMTWERIDCFLPGLKIEVFKPHESARTTPATVPKQDAIPRDGSPQRDGTTTQEKPEAKPEDTAVSDQQEVTPEEPAKQPPRTDPPAVQPSILPPTAATHTAGPTPNLPTIGGQSNIILQPPLPTLVPPDKSSSQVRTIPLLLDPRVLQGMQGAQLPIMSIGQKQTTDSRT</sequence>
<dbReference type="EMBL" id="MRZV01001508">
    <property type="protein sequence ID" value="PIK37414.1"/>
    <property type="molecule type" value="Genomic_DNA"/>
</dbReference>
<dbReference type="PANTHER" id="PTHR10663:SF388">
    <property type="entry name" value="GOLGI-SPECIFIC BREFELDIN A-RESISTANCE GUANINE NUCLEOTIDE EXCHANGE FACTOR 1"/>
    <property type="match status" value="1"/>
</dbReference>
<name>A0A2G8JNS2_STIJA</name>